<dbReference type="InterPro" id="IPR025525">
    <property type="entry name" value="hAT-like_transposase_RNase-H"/>
</dbReference>
<dbReference type="PANTHER" id="PTHR23272">
    <property type="entry name" value="BED FINGER-RELATED"/>
    <property type="match status" value="1"/>
</dbReference>
<dbReference type="PANTHER" id="PTHR23272:SF179">
    <property type="entry name" value="ZINC FINGER BED DOMAIN-CONTAINING PROTEIN RICESLEEPER 2-LIKE ISOFORM X1"/>
    <property type="match status" value="1"/>
</dbReference>
<dbReference type="Proteomes" id="UP000323000">
    <property type="component" value="Chromosome 4"/>
</dbReference>
<keyword evidence="1" id="KW-1133">Transmembrane helix</keyword>
<dbReference type="InterPro" id="IPR012337">
    <property type="entry name" value="RNaseH-like_sf"/>
</dbReference>
<comment type="caution">
    <text evidence="4">The sequence shown here is derived from an EMBL/GenBank/DDBJ whole genome shotgun (WGS) entry which is preliminary data.</text>
</comment>
<sequence>MAIASLLDPRFKLKLLEIFFPHIYGEDRAMEEVANVRKLCEDIFQDYKSQFVPQISHANTSGVFRSNHVNFGGETESLDDFFSWNTEASSGSDKSEFDSYLEEKTLPKGETHDFDVLGWWKTNEIKYPIMSEIARDILPIPILTVASEFSFSNIIEGVDDIYLDEEESDITELIKLAAYRSPTPPQSVDEVKQSWLLRPEREKDQRRRKKFIQGKMIKSLVLYAVLAGLIITLIIVLVVVARRRHHHCPPPTSDNYTVALHQALTFFNAQRCSWKTPGK</sequence>
<proteinExistence type="predicted"/>
<dbReference type="Pfam" id="PF14372">
    <property type="entry name" value="hAT-like_RNase-H"/>
    <property type="match status" value="1"/>
</dbReference>
<dbReference type="AlphaFoldDB" id="A0A5C7I330"/>
<dbReference type="InterPro" id="IPR008906">
    <property type="entry name" value="HATC_C_dom"/>
</dbReference>
<keyword evidence="5" id="KW-1185">Reference proteome</keyword>
<protein>
    <recommendedName>
        <fullName evidence="6">HAT C-terminal dimerisation domain-containing protein</fullName>
    </recommendedName>
</protein>
<dbReference type="EMBL" id="VAHF01000004">
    <property type="protein sequence ID" value="TXG63339.1"/>
    <property type="molecule type" value="Genomic_DNA"/>
</dbReference>
<dbReference type="GO" id="GO:0003677">
    <property type="term" value="F:DNA binding"/>
    <property type="evidence" value="ECO:0007669"/>
    <property type="project" value="InterPro"/>
</dbReference>
<dbReference type="Pfam" id="PF05699">
    <property type="entry name" value="Dimer_Tnp_hAT"/>
    <property type="match status" value="1"/>
</dbReference>
<organism evidence="4 5">
    <name type="scientific">Acer yangbiense</name>
    <dbReference type="NCBI Taxonomy" id="1000413"/>
    <lineage>
        <taxon>Eukaryota</taxon>
        <taxon>Viridiplantae</taxon>
        <taxon>Streptophyta</taxon>
        <taxon>Embryophyta</taxon>
        <taxon>Tracheophyta</taxon>
        <taxon>Spermatophyta</taxon>
        <taxon>Magnoliopsida</taxon>
        <taxon>eudicotyledons</taxon>
        <taxon>Gunneridae</taxon>
        <taxon>Pentapetalae</taxon>
        <taxon>rosids</taxon>
        <taxon>malvids</taxon>
        <taxon>Sapindales</taxon>
        <taxon>Sapindaceae</taxon>
        <taxon>Hippocastanoideae</taxon>
        <taxon>Acereae</taxon>
        <taxon>Acer</taxon>
    </lineage>
</organism>
<dbReference type="OrthoDB" id="1000366at2759"/>
<keyword evidence="1" id="KW-0472">Membrane</keyword>
<accession>A0A5C7I330</accession>
<feature type="domain" description="HAT C-terminal dimerisation" evidence="2">
    <location>
        <begin position="96"/>
        <end position="153"/>
    </location>
</feature>
<dbReference type="SUPFAM" id="SSF53098">
    <property type="entry name" value="Ribonuclease H-like"/>
    <property type="match status" value="1"/>
</dbReference>
<feature type="domain" description="hAT-like transposase RNase-H fold" evidence="3">
    <location>
        <begin position="1"/>
        <end position="47"/>
    </location>
</feature>
<gene>
    <name evidence="4" type="ORF">EZV62_010333</name>
</gene>
<evidence type="ECO:0000256" key="1">
    <source>
        <dbReference type="SAM" id="Phobius"/>
    </source>
</evidence>
<dbReference type="GO" id="GO:0046983">
    <property type="term" value="F:protein dimerization activity"/>
    <property type="evidence" value="ECO:0007669"/>
    <property type="project" value="InterPro"/>
</dbReference>
<name>A0A5C7I330_9ROSI</name>
<evidence type="ECO:0008006" key="6">
    <source>
        <dbReference type="Google" id="ProtNLM"/>
    </source>
</evidence>
<reference evidence="5" key="1">
    <citation type="journal article" date="2019" name="Gigascience">
        <title>De novo genome assembly of the endangered Acer yangbiense, a plant species with extremely small populations endemic to Yunnan Province, China.</title>
        <authorList>
            <person name="Yang J."/>
            <person name="Wariss H.M."/>
            <person name="Tao L."/>
            <person name="Zhang R."/>
            <person name="Yun Q."/>
            <person name="Hollingsworth P."/>
            <person name="Dao Z."/>
            <person name="Luo G."/>
            <person name="Guo H."/>
            <person name="Ma Y."/>
            <person name="Sun W."/>
        </authorList>
    </citation>
    <scope>NUCLEOTIDE SEQUENCE [LARGE SCALE GENOMIC DNA]</scope>
    <source>
        <strain evidence="5">cv. Malutang</strain>
    </source>
</reference>
<evidence type="ECO:0000259" key="2">
    <source>
        <dbReference type="Pfam" id="PF05699"/>
    </source>
</evidence>
<evidence type="ECO:0000313" key="5">
    <source>
        <dbReference type="Proteomes" id="UP000323000"/>
    </source>
</evidence>
<feature type="transmembrane region" description="Helical" evidence="1">
    <location>
        <begin position="220"/>
        <end position="241"/>
    </location>
</feature>
<evidence type="ECO:0000313" key="4">
    <source>
        <dbReference type="EMBL" id="TXG63339.1"/>
    </source>
</evidence>
<keyword evidence="1" id="KW-0812">Transmembrane</keyword>
<evidence type="ECO:0000259" key="3">
    <source>
        <dbReference type="Pfam" id="PF14372"/>
    </source>
</evidence>